<evidence type="ECO:0000313" key="2">
    <source>
        <dbReference type="EMBL" id="KKU32259.1"/>
    </source>
</evidence>
<keyword evidence="2" id="KW-0540">Nuclease</keyword>
<feature type="domain" description="Homing endonuclease LAGLIDADG" evidence="1">
    <location>
        <begin position="24"/>
        <end position="129"/>
    </location>
</feature>
<dbReference type="Proteomes" id="UP000034794">
    <property type="component" value="Unassembled WGS sequence"/>
</dbReference>
<dbReference type="Pfam" id="PF00961">
    <property type="entry name" value="LAGLIDADG_1"/>
    <property type="match status" value="1"/>
</dbReference>
<comment type="caution">
    <text evidence="2">The sequence shown here is derived from an EMBL/GenBank/DDBJ whole genome shotgun (WGS) entry which is preliminary data.</text>
</comment>
<organism evidence="2 3">
    <name type="scientific">Candidatus Collierbacteria bacterium GW2011_GWA2_46_26</name>
    <dbReference type="NCBI Taxonomy" id="1618381"/>
    <lineage>
        <taxon>Bacteria</taxon>
        <taxon>Candidatus Collieribacteriota</taxon>
    </lineage>
</organism>
<evidence type="ECO:0000313" key="3">
    <source>
        <dbReference type="Proteomes" id="UP000034794"/>
    </source>
</evidence>
<dbReference type="InterPro" id="IPR004860">
    <property type="entry name" value="LAGLIDADG_dom"/>
</dbReference>
<dbReference type="GO" id="GO:0004519">
    <property type="term" value="F:endonuclease activity"/>
    <property type="evidence" value="ECO:0007669"/>
    <property type="project" value="UniProtKB-KW"/>
</dbReference>
<evidence type="ECO:0000259" key="1">
    <source>
        <dbReference type="Pfam" id="PF00961"/>
    </source>
</evidence>
<keyword evidence="2" id="KW-0378">Hydrolase</keyword>
<dbReference type="InterPro" id="IPR027434">
    <property type="entry name" value="Homing_endonucl"/>
</dbReference>
<sequence length="161" mass="18872">MNRSKVKAIGADNQQERLKTGCWISGFTDGEGCFTVSVIRNITTRFGKQIFPEFVITQGAKSLAALENIKKFFGCGSIVLNKRYDNHNEHLYRYCVRSISELKEIIIPFFQEFPLRTYKHKDFLIFKKVIDMMSKKKHLTEEGWKRILELAGKTNRRKNRF</sequence>
<dbReference type="PANTHER" id="PTHR36181:SF2">
    <property type="entry name" value="INTRON-ENCODED ENDONUCLEASE AI3-RELATED"/>
    <property type="match status" value="1"/>
</dbReference>
<dbReference type="SUPFAM" id="SSF55608">
    <property type="entry name" value="Homing endonucleases"/>
    <property type="match status" value="1"/>
</dbReference>
<gene>
    <name evidence="2" type="ORF">UX47_C0016G0003</name>
</gene>
<protein>
    <submittedName>
        <fullName evidence="2">LAGLIDADG homing endonuclease</fullName>
    </submittedName>
</protein>
<dbReference type="PANTHER" id="PTHR36181">
    <property type="entry name" value="INTRON-ENCODED ENDONUCLEASE AI3-RELATED"/>
    <property type="match status" value="1"/>
</dbReference>
<dbReference type="AlphaFoldDB" id="A0A0G1PHK7"/>
<dbReference type="InterPro" id="IPR051289">
    <property type="entry name" value="LAGLIDADG_Endonuclease"/>
</dbReference>
<dbReference type="EMBL" id="LCMI01000016">
    <property type="protein sequence ID" value="KKU32259.1"/>
    <property type="molecule type" value="Genomic_DNA"/>
</dbReference>
<accession>A0A0G1PHK7</accession>
<proteinExistence type="predicted"/>
<keyword evidence="2" id="KW-0255">Endonuclease</keyword>
<dbReference type="Gene3D" id="3.10.28.10">
    <property type="entry name" value="Homing endonucleases"/>
    <property type="match status" value="1"/>
</dbReference>
<name>A0A0G1PHK7_9BACT</name>
<reference evidence="2 3" key="1">
    <citation type="journal article" date="2015" name="Nature">
        <title>rRNA introns, odd ribosomes, and small enigmatic genomes across a large radiation of phyla.</title>
        <authorList>
            <person name="Brown C.T."/>
            <person name="Hug L.A."/>
            <person name="Thomas B.C."/>
            <person name="Sharon I."/>
            <person name="Castelle C.J."/>
            <person name="Singh A."/>
            <person name="Wilkins M.J."/>
            <person name="Williams K.H."/>
            <person name="Banfield J.F."/>
        </authorList>
    </citation>
    <scope>NUCLEOTIDE SEQUENCE [LARGE SCALE GENOMIC DNA]</scope>
</reference>